<dbReference type="OrthoDB" id="10607166at2759"/>
<proteinExistence type="predicted"/>
<protein>
    <submittedName>
        <fullName evidence="2">Uncharacterized protein</fullName>
    </submittedName>
</protein>
<sequence>MLNTRFTILLVSILSNVIFALNSRSFNDKSNLKLASNKYIVDELDGELNGGLDKATATYNHRLEVDPMDNEEDYINRDFEGYVNFSDSEPLQYDSAPQIQNFNNFNPHLNPAMPKCNPNYINNINNQRCGGFMNGCKCKNCKPVILTKTLVKIVTKTLTFTNTNTITTTKTKIKLILFTSTVSRTTTVTEFSTVTYIVSNAVTSTTTETEKTTQTQTQVVPTTTTTTSTSTETQFVPTTTIQTETTVTTNPTTTTETSIFSIPFTTTVTRTITIVDIPDDVVSTTSTRSRIIISLTPV</sequence>
<feature type="signal peptide" evidence="1">
    <location>
        <begin position="1"/>
        <end position="20"/>
    </location>
</feature>
<dbReference type="EMBL" id="LSSN01003929">
    <property type="protein sequence ID" value="OMJ12520.1"/>
    <property type="molecule type" value="Genomic_DNA"/>
</dbReference>
<dbReference type="Proteomes" id="UP000187283">
    <property type="component" value="Unassembled WGS sequence"/>
</dbReference>
<accession>A0A1R1XD12</accession>
<evidence type="ECO:0000256" key="1">
    <source>
        <dbReference type="SAM" id="SignalP"/>
    </source>
</evidence>
<comment type="caution">
    <text evidence="2">The sequence shown here is derived from an EMBL/GenBank/DDBJ whole genome shotgun (WGS) entry which is preliminary data.</text>
</comment>
<evidence type="ECO:0000313" key="3">
    <source>
        <dbReference type="Proteomes" id="UP000187283"/>
    </source>
</evidence>
<keyword evidence="3" id="KW-1185">Reference proteome</keyword>
<evidence type="ECO:0000313" key="2">
    <source>
        <dbReference type="EMBL" id="OMJ12520.1"/>
    </source>
</evidence>
<keyword evidence="1" id="KW-0732">Signal</keyword>
<organism evidence="2 3">
    <name type="scientific">Smittium culicis</name>
    <dbReference type="NCBI Taxonomy" id="133412"/>
    <lineage>
        <taxon>Eukaryota</taxon>
        <taxon>Fungi</taxon>
        <taxon>Fungi incertae sedis</taxon>
        <taxon>Zoopagomycota</taxon>
        <taxon>Kickxellomycotina</taxon>
        <taxon>Harpellomycetes</taxon>
        <taxon>Harpellales</taxon>
        <taxon>Legeriomycetaceae</taxon>
        <taxon>Smittium</taxon>
    </lineage>
</organism>
<dbReference type="AlphaFoldDB" id="A0A1R1XD12"/>
<reference evidence="2 3" key="1">
    <citation type="submission" date="2017-01" db="EMBL/GenBank/DDBJ databases">
        <authorList>
            <person name="Mah S.A."/>
            <person name="Swanson W.J."/>
            <person name="Moy G.W."/>
            <person name="Vacquier V.D."/>
        </authorList>
    </citation>
    <scope>NUCLEOTIDE SEQUENCE [LARGE SCALE GENOMIC DNA]</scope>
    <source>
        <strain evidence="2 3">GSMNP</strain>
    </source>
</reference>
<feature type="chain" id="PRO_5012119279" evidence="1">
    <location>
        <begin position="21"/>
        <end position="298"/>
    </location>
</feature>
<gene>
    <name evidence="2" type="ORF">AYI70_g9066</name>
</gene>
<name>A0A1R1XD12_9FUNG</name>